<keyword evidence="2" id="KW-1185">Reference proteome</keyword>
<evidence type="ECO:0000313" key="2">
    <source>
        <dbReference type="Proteomes" id="UP000683429"/>
    </source>
</evidence>
<reference evidence="1 2" key="1">
    <citation type="submission" date="2021-06" db="EMBL/GenBank/DDBJ databases">
        <title>Whole genome sequence of Paenibacillus sophorae DSM23020 for comparative genomics.</title>
        <authorList>
            <person name="Kim M.-J."/>
            <person name="Lee G."/>
            <person name="Shin J.-H."/>
        </authorList>
    </citation>
    <scope>NUCLEOTIDE SEQUENCE [LARGE SCALE GENOMIC DNA]</scope>
    <source>
        <strain evidence="1 2">DSM 23020</strain>
    </source>
</reference>
<evidence type="ECO:0000313" key="1">
    <source>
        <dbReference type="EMBL" id="QWU13294.1"/>
    </source>
</evidence>
<sequence>MDMLNEELKYKTMFTSLVSTIDEISVLILTKQEINEEKKKELYGELADISNLVESEIVIPKNLVSTLFNFYILVHSDAAFNQDKSSLFFLGHLQEYIEKIFGENS</sequence>
<gene>
    <name evidence="1" type="ORF">KP014_14880</name>
</gene>
<proteinExistence type="predicted"/>
<dbReference type="RefSeq" id="WP_139210656.1">
    <property type="nucleotide sequence ID" value="NZ_CP076607.1"/>
</dbReference>
<organism evidence="1 2">
    <name type="scientific">Paenibacillus sophorae</name>
    <dbReference type="NCBI Taxonomy" id="1333845"/>
    <lineage>
        <taxon>Bacteria</taxon>
        <taxon>Bacillati</taxon>
        <taxon>Bacillota</taxon>
        <taxon>Bacilli</taxon>
        <taxon>Bacillales</taxon>
        <taxon>Paenibacillaceae</taxon>
        <taxon>Paenibacillus</taxon>
    </lineage>
</organism>
<dbReference type="Proteomes" id="UP000683429">
    <property type="component" value="Chromosome"/>
</dbReference>
<name>A0ABX8H5L1_9BACL</name>
<accession>A0ABX8H5L1</accession>
<dbReference type="EMBL" id="CP076607">
    <property type="protein sequence ID" value="QWU13294.1"/>
    <property type="molecule type" value="Genomic_DNA"/>
</dbReference>
<protein>
    <submittedName>
        <fullName evidence="1">Uncharacterized protein</fullName>
    </submittedName>
</protein>